<organism evidence="2 3">
    <name type="scientific">Buddleja alternifolia</name>
    <dbReference type="NCBI Taxonomy" id="168488"/>
    <lineage>
        <taxon>Eukaryota</taxon>
        <taxon>Viridiplantae</taxon>
        <taxon>Streptophyta</taxon>
        <taxon>Embryophyta</taxon>
        <taxon>Tracheophyta</taxon>
        <taxon>Spermatophyta</taxon>
        <taxon>Magnoliopsida</taxon>
        <taxon>eudicotyledons</taxon>
        <taxon>Gunneridae</taxon>
        <taxon>Pentapetalae</taxon>
        <taxon>asterids</taxon>
        <taxon>lamiids</taxon>
        <taxon>Lamiales</taxon>
        <taxon>Scrophulariaceae</taxon>
        <taxon>Buddlejeae</taxon>
        <taxon>Buddleja</taxon>
    </lineage>
</organism>
<dbReference type="PROSITE" id="PS50181">
    <property type="entry name" value="FBOX"/>
    <property type="match status" value="1"/>
</dbReference>
<gene>
    <name evidence="2" type="ORF">BUALT_Bualt07G0130700</name>
</gene>
<accession>A0AAV6XET3</accession>
<feature type="domain" description="F-box" evidence="1">
    <location>
        <begin position="41"/>
        <end position="77"/>
    </location>
</feature>
<dbReference type="InterPro" id="IPR055294">
    <property type="entry name" value="FBL60-like"/>
</dbReference>
<dbReference type="SUPFAM" id="SSF52047">
    <property type="entry name" value="RNI-like"/>
    <property type="match status" value="1"/>
</dbReference>
<dbReference type="CDD" id="cd22160">
    <property type="entry name" value="F-box_AtFBL13-like"/>
    <property type="match status" value="1"/>
</dbReference>
<dbReference type="InterPro" id="IPR001810">
    <property type="entry name" value="F-box_dom"/>
</dbReference>
<evidence type="ECO:0000313" key="3">
    <source>
        <dbReference type="Proteomes" id="UP000826271"/>
    </source>
</evidence>
<dbReference type="Gene3D" id="3.80.10.10">
    <property type="entry name" value="Ribonuclease Inhibitor"/>
    <property type="match status" value="1"/>
</dbReference>
<dbReference type="Gene3D" id="1.20.1280.50">
    <property type="match status" value="1"/>
</dbReference>
<dbReference type="EMBL" id="WHWC01000007">
    <property type="protein sequence ID" value="KAG8379835.1"/>
    <property type="molecule type" value="Genomic_DNA"/>
</dbReference>
<dbReference type="PANTHER" id="PTHR31293">
    <property type="entry name" value="RNI-LIKE SUPERFAMILY PROTEIN"/>
    <property type="match status" value="1"/>
</dbReference>
<keyword evidence="3" id="KW-1185">Reference proteome</keyword>
<dbReference type="SUPFAM" id="SSF81383">
    <property type="entry name" value="F-box domain"/>
    <property type="match status" value="1"/>
</dbReference>
<dbReference type="InterPro" id="IPR032675">
    <property type="entry name" value="LRR_dom_sf"/>
</dbReference>
<dbReference type="Pfam" id="PF00646">
    <property type="entry name" value="F-box"/>
    <property type="match status" value="1"/>
</dbReference>
<proteinExistence type="predicted"/>
<dbReference type="InterPro" id="IPR055411">
    <property type="entry name" value="LRR_FXL15/At3g58940/PEG3-like"/>
</dbReference>
<dbReference type="PANTHER" id="PTHR31293:SF12">
    <property type="entry name" value="RNI-LIKE SUPERFAMILY PROTEIN"/>
    <property type="match status" value="1"/>
</dbReference>
<sequence>MQNALLTMDINQKRLKSLEKPPMTRKTMDEDEDDRGDCDVIDRISNLPDELLCHILSFLPTKKAVATAILSTKWKNLFPLIPNLQLKLNDILLLQPEKSSLDVIFMNFVDRLLNVTLRDNSSVSTFHLILQKIDEGREIGNWISSALRLNVKKMDIRNRRLKNSNFVLDSLFGCNLVSLTLMLDFADEAPECRFSLPNLQMLCVQNMQFKVVNILLEGCPSLEHLFVYNCYCYPGEMLRICLPSLKALKLFSYIYFLEGEVELDVPKLEYFNYCGFLANRYTGKKMKSLRIARFDLYQNVSQYTYESDEQAAELIKLCSGAEKLWLSEKFIMMLHHLPGPMPRFQNLVVILIKNIDSCGWKLIPSLLESAPNLETLIVKSGFENESYERLKAFLEKSLSICLSQCRDKCYVMKIERGVGN</sequence>
<name>A0AAV6XET3_9LAMI</name>
<dbReference type="InterPro" id="IPR053781">
    <property type="entry name" value="F-box_AtFBL13-like"/>
</dbReference>
<protein>
    <recommendedName>
        <fullName evidence="1">F-box domain-containing protein</fullName>
    </recommendedName>
</protein>
<dbReference type="Pfam" id="PF24758">
    <property type="entry name" value="LRR_At5g56370"/>
    <property type="match status" value="1"/>
</dbReference>
<dbReference type="Proteomes" id="UP000826271">
    <property type="component" value="Unassembled WGS sequence"/>
</dbReference>
<evidence type="ECO:0000259" key="1">
    <source>
        <dbReference type="PROSITE" id="PS50181"/>
    </source>
</evidence>
<evidence type="ECO:0000313" key="2">
    <source>
        <dbReference type="EMBL" id="KAG8379835.1"/>
    </source>
</evidence>
<dbReference type="AlphaFoldDB" id="A0AAV6XET3"/>
<comment type="caution">
    <text evidence="2">The sequence shown here is derived from an EMBL/GenBank/DDBJ whole genome shotgun (WGS) entry which is preliminary data.</text>
</comment>
<reference evidence="2" key="1">
    <citation type="submission" date="2019-10" db="EMBL/GenBank/DDBJ databases">
        <authorList>
            <person name="Zhang R."/>
            <person name="Pan Y."/>
            <person name="Wang J."/>
            <person name="Ma R."/>
            <person name="Yu S."/>
        </authorList>
    </citation>
    <scope>NUCLEOTIDE SEQUENCE</scope>
    <source>
        <strain evidence="2">LA-IB0</strain>
        <tissue evidence="2">Leaf</tissue>
    </source>
</reference>
<dbReference type="InterPro" id="IPR036047">
    <property type="entry name" value="F-box-like_dom_sf"/>
</dbReference>